<gene>
    <name evidence="9" type="ORF">SAMN05421833_13847</name>
</gene>
<evidence type="ECO:0000256" key="6">
    <source>
        <dbReference type="ARBA" id="ARBA00023136"/>
    </source>
</evidence>
<dbReference type="AlphaFoldDB" id="A0A1N7H7M1"/>
<keyword evidence="5 7" id="KW-1133">Transmembrane helix</keyword>
<dbReference type="CDD" id="cd17321">
    <property type="entry name" value="MFS_MMR_MDR_like"/>
    <property type="match status" value="1"/>
</dbReference>
<feature type="transmembrane region" description="Helical" evidence="7">
    <location>
        <begin position="119"/>
        <end position="141"/>
    </location>
</feature>
<dbReference type="OrthoDB" id="7375466at2"/>
<dbReference type="GO" id="GO:0005886">
    <property type="term" value="C:plasma membrane"/>
    <property type="evidence" value="ECO:0007669"/>
    <property type="project" value="UniProtKB-SubCell"/>
</dbReference>
<comment type="subcellular location">
    <subcellularLocation>
        <location evidence="1">Cell membrane</location>
        <topology evidence="1">Multi-pass membrane protein</topology>
    </subcellularLocation>
</comment>
<feature type="transmembrane region" description="Helical" evidence="7">
    <location>
        <begin position="343"/>
        <end position="361"/>
    </location>
</feature>
<keyword evidence="3" id="KW-1003">Cell membrane</keyword>
<feature type="transmembrane region" description="Helical" evidence="7">
    <location>
        <begin position="58"/>
        <end position="78"/>
    </location>
</feature>
<dbReference type="EMBL" id="FTNI01000038">
    <property type="protein sequence ID" value="SIS20690.1"/>
    <property type="molecule type" value="Genomic_DNA"/>
</dbReference>
<feature type="transmembrane region" description="Helical" evidence="7">
    <location>
        <begin position="406"/>
        <end position="427"/>
    </location>
</feature>
<dbReference type="InterPro" id="IPR036259">
    <property type="entry name" value="MFS_trans_sf"/>
</dbReference>
<feature type="transmembrane region" description="Helical" evidence="7">
    <location>
        <begin position="367"/>
        <end position="386"/>
    </location>
</feature>
<dbReference type="SUPFAM" id="SSF103473">
    <property type="entry name" value="MFS general substrate transporter"/>
    <property type="match status" value="1"/>
</dbReference>
<evidence type="ECO:0000256" key="5">
    <source>
        <dbReference type="ARBA" id="ARBA00022989"/>
    </source>
</evidence>
<evidence type="ECO:0000256" key="2">
    <source>
        <dbReference type="ARBA" id="ARBA00022448"/>
    </source>
</evidence>
<feature type="transmembrane region" description="Helical" evidence="7">
    <location>
        <begin position="90"/>
        <end position="113"/>
    </location>
</feature>
<evidence type="ECO:0000256" key="1">
    <source>
        <dbReference type="ARBA" id="ARBA00004651"/>
    </source>
</evidence>
<dbReference type="InterPro" id="IPR020846">
    <property type="entry name" value="MFS_dom"/>
</dbReference>
<feature type="transmembrane region" description="Helical" evidence="7">
    <location>
        <begin position="439"/>
        <end position="457"/>
    </location>
</feature>
<evidence type="ECO:0000256" key="3">
    <source>
        <dbReference type="ARBA" id="ARBA00022475"/>
    </source>
</evidence>
<evidence type="ECO:0000259" key="8">
    <source>
        <dbReference type="PROSITE" id="PS50850"/>
    </source>
</evidence>
<dbReference type="InterPro" id="IPR011701">
    <property type="entry name" value="MFS"/>
</dbReference>
<feature type="transmembrane region" description="Helical" evidence="7">
    <location>
        <begin position="180"/>
        <end position="198"/>
    </location>
</feature>
<sequence>MARLLRERPRPARVREHPYAPWFAVGSVCIGAFMGQLDASIVTLIFPALQRGFHAPLAAVQWVALAYLLTVVALLAGAGRLADVAGRKLVYLHGFVVFTAASAGCGFAPSLPVLVACRVVQAAGAAMLQANSVALVVTSVPRRRARAALGTQAAAQSLGLAVGPLVGGLIVGLVGWRWVFWINVPIGLVAVVAGRYLLPRTRERAHGGAFDVAGLVLLACAASGLLLAASAASGLGWPPWAIAVLLAAAVISAFALRSRERRADTPLLDLGMVGDAAVARGLAGALCGYLVLFGPLVLMPQVLLPAGLSEPHTGLVLSALPAGFAVAALWGDHLLPRRWGNRPRCLTGAVAATAGVGLAAVEPTSPGLLAVFLGVLGAGLGVFVPANNAAVMAAVPARMSATTGGLINMARGVGTALGIAVVTLALYTAGGAGVTGARLALAGLGGAALGAALTTVAPSRQDPIRNGEGDPR</sequence>
<feature type="transmembrane region" description="Helical" evidence="7">
    <location>
        <begin position="237"/>
        <end position="256"/>
    </location>
</feature>
<evidence type="ECO:0000313" key="10">
    <source>
        <dbReference type="Proteomes" id="UP000186096"/>
    </source>
</evidence>
<accession>A0A1N7H7M1</accession>
<dbReference type="Pfam" id="PF07690">
    <property type="entry name" value="MFS_1"/>
    <property type="match status" value="1"/>
</dbReference>
<feature type="transmembrane region" description="Helical" evidence="7">
    <location>
        <begin position="21"/>
        <end position="46"/>
    </location>
</feature>
<keyword evidence="2" id="KW-0813">Transport</keyword>
<feature type="transmembrane region" description="Helical" evidence="7">
    <location>
        <begin position="153"/>
        <end position="174"/>
    </location>
</feature>
<dbReference type="PROSITE" id="PS50850">
    <property type="entry name" value="MFS"/>
    <property type="match status" value="1"/>
</dbReference>
<feature type="transmembrane region" description="Helical" evidence="7">
    <location>
        <begin position="277"/>
        <end position="299"/>
    </location>
</feature>
<dbReference type="GO" id="GO:0022857">
    <property type="term" value="F:transmembrane transporter activity"/>
    <property type="evidence" value="ECO:0007669"/>
    <property type="project" value="InterPro"/>
</dbReference>
<keyword evidence="6 7" id="KW-0472">Membrane</keyword>
<dbReference type="PRINTS" id="PR01036">
    <property type="entry name" value="TCRTETB"/>
</dbReference>
<evidence type="ECO:0000313" key="9">
    <source>
        <dbReference type="EMBL" id="SIS20690.1"/>
    </source>
</evidence>
<dbReference type="PROSITE" id="PS00216">
    <property type="entry name" value="SUGAR_TRANSPORT_1"/>
    <property type="match status" value="1"/>
</dbReference>
<organism evidence="9 10">
    <name type="scientific">Microbispora rosea</name>
    <dbReference type="NCBI Taxonomy" id="58117"/>
    <lineage>
        <taxon>Bacteria</taxon>
        <taxon>Bacillati</taxon>
        <taxon>Actinomycetota</taxon>
        <taxon>Actinomycetes</taxon>
        <taxon>Streptosporangiales</taxon>
        <taxon>Streptosporangiaceae</taxon>
        <taxon>Microbispora</taxon>
    </lineage>
</organism>
<name>A0A1N7H7M1_9ACTN</name>
<feature type="transmembrane region" description="Helical" evidence="7">
    <location>
        <begin position="311"/>
        <end position="331"/>
    </location>
</feature>
<proteinExistence type="predicted"/>
<evidence type="ECO:0000256" key="4">
    <source>
        <dbReference type="ARBA" id="ARBA00022692"/>
    </source>
</evidence>
<dbReference type="Gene3D" id="1.20.1720.10">
    <property type="entry name" value="Multidrug resistance protein D"/>
    <property type="match status" value="1"/>
</dbReference>
<dbReference type="Gene3D" id="1.20.1250.20">
    <property type="entry name" value="MFS general substrate transporter like domains"/>
    <property type="match status" value="1"/>
</dbReference>
<dbReference type="RefSeq" id="WP_076442070.1">
    <property type="nucleotide sequence ID" value="NZ_FTNI01000038.1"/>
</dbReference>
<dbReference type="InterPro" id="IPR005829">
    <property type="entry name" value="Sugar_transporter_CS"/>
</dbReference>
<dbReference type="PANTHER" id="PTHR42718:SF46">
    <property type="entry name" value="BLR6921 PROTEIN"/>
    <property type="match status" value="1"/>
</dbReference>
<evidence type="ECO:0000256" key="7">
    <source>
        <dbReference type="SAM" id="Phobius"/>
    </source>
</evidence>
<keyword evidence="10" id="KW-1185">Reference proteome</keyword>
<protein>
    <submittedName>
        <fullName evidence="9">Major Facilitator Superfamily protein</fullName>
    </submittedName>
</protein>
<feature type="domain" description="Major facilitator superfamily (MFS) profile" evidence="8">
    <location>
        <begin position="24"/>
        <end position="460"/>
    </location>
</feature>
<keyword evidence="4 7" id="KW-0812">Transmembrane</keyword>
<dbReference type="PANTHER" id="PTHR42718">
    <property type="entry name" value="MAJOR FACILITATOR SUPERFAMILY MULTIDRUG TRANSPORTER MFSC"/>
    <property type="match status" value="1"/>
</dbReference>
<reference evidence="10" key="1">
    <citation type="submission" date="2017-01" db="EMBL/GenBank/DDBJ databases">
        <authorList>
            <person name="Varghese N."/>
            <person name="Submissions S."/>
        </authorList>
    </citation>
    <scope>NUCLEOTIDE SEQUENCE [LARGE SCALE GENOMIC DNA]</scope>
    <source>
        <strain evidence="10">ATCC 12950</strain>
    </source>
</reference>
<feature type="transmembrane region" description="Helical" evidence="7">
    <location>
        <begin position="210"/>
        <end position="231"/>
    </location>
</feature>
<dbReference type="Proteomes" id="UP000186096">
    <property type="component" value="Unassembled WGS sequence"/>
</dbReference>